<evidence type="ECO:0000313" key="2">
    <source>
        <dbReference type="Proteomes" id="UP001385951"/>
    </source>
</evidence>
<protein>
    <submittedName>
        <fullName evidence="1">Uncharacterized protein</fullName>
    </submittedName>
</protein>
<reference evidence="1 2" key="1">
    <citation type="submission" date="2022-09" db="EMBL/GenBank/DDBJ databases">
        <authorList>
            <person name="Palmer J.M."/>
        </authorList>
    </citation>
    <scope>NUCLEOTIDE SEQUENCE [LARGE SCALE GENOMIC DNA]</scope>
    <source>
        <strain evidence="1 2">DSM 7382</strain>
    </source>
</reference>
<gene>
    <name evidence="1" type="ORF">QCA50_019945</name>
</gene>
<name>A0AAW0FB75_9APHY</name>
<evidence type="ECO:0000313" key="1">
    <source>
        <dbReference type="EMBL" id="KAK7677047.1"/>
    </source>
</evidence>
<sequence length="197" mass="23145">MSDPNPLFCGNISASHRAELLYCQWRIASAVNAYPRSADDVPLVRRRWLIGLYYELLNLRQAIGDAMLSGCTGGKYFAQDYSWLQCDPSAPFAIDWDRFPGYIQPHLDKPQSYREIRARGDRSLWWEYNEDFHYMKTPKWWNVSKADVPKYTTVRYTTTIQAESTRQSIRMIFYIYNRWQSLMHKSLGPAVKPEPSK</sequence>
<comment type="caution">
    <text evidence="1">The sequence shown here is derived from an EMBL/GenBank/DDBJ whole genome shotgun (WGS) entry which is preliminary data.</text>
</comment>
<dbReference type="EMBL" id="JASBNA010000096">
    <property type="protein sequence ID" value="KAK7677047.1"/>
    <property type="molecule type" value="Genomic_DNA"/>
</dbReference>
<dbReference type="AlphaFoldDB" id="A0AAW0FB75"/>
<organism evidence="1 2">
    <name type="scientific">Cerrena zonata</name>
    <dbReference type="NCBI Taxonomy" id="2478898"/>
    <lineage>
        <taxon>Eukaryota</taxon>
        <taxon>Fungi</taxon>
        <taxon>Dikarya</taxon>
        <taxon>Basidiomycota</taxon>
        <taxon>Agaricomycotina</taxon>
        <taxon>Agaricomycetes</taxon>
        <taxon>Polyporales</taxon>
        <taxon>Cerrenaceae</taxon>
        <taxon>Cerrena</taxon>
    </lineage>
</organism>
<keyword evidence="2" id="KW-1185">Reference proteome</keyword>
<proteinExistence type="predicted"/>
<dbReference type="Proteomes" id="UP001385951">
    <property type="component" value="Unassembled WGS sequence"/>
</dbReference>
<accession>A0AAW0FB75</accession>